<gene>
    <name evidence="1" type="ORF">H6D15_02625</name>
</gene>
<dbReference type="Proteomes" id="UP000698924">
    <property type="component" value="Unassembled WGS sequence"/>
</dbReference>
<reference evidence="1 2" key="1">
    <citation type="journal article" date="2021" name="Sci. Rep.">
        <title>The distribution of antibiotic resistance genes in chicken gut microbiota commensals.</title>
        <authorList>
            <person name="Juricova H."/>
            <person name="Matiasovicova J."/>
            <person name="Kubasova T."/>
            <person name="Cejkova D."/>
            <person name="Rychlik I."/>
        </authorList>
    </citation>
    <scope>NUCLEOTIDE SEQUENCE [LARGE SCALE GENOMIC DNA]</scope>
    <source>
        <strain evidence="1 2">An421</strain>
    </source>
</reference>
<sequence length="131" mass="13873">MGAVDVGTIESFGFGNDPIVIRKYIAGVKGGKVLDVSSFKGEYIRAGHVIIRDTASDTYKPMPLNSGGDAYDSLPGSHEYVGVCVATKSVKEPFVSIMHTGVVNDKASPYPLDSIKAALKAAVPTLVFEHD</sequence>
<dbReference type="AlphaFoldDB" id="A0AA40ZRD2"/>
<protein>
    <submittedName>
        <fullName evidence="1">Uncharacterized protein</fullName>
    </submittedName>
</protein>
<evidence type="ECO:0000313" key="1">
    <source>
        <dbReference type="EMBL" id="MBM6856507.1"/>
    </source>
</evidence>
<name>A0AA40ZRD2_9BACT</name>
<accession>A0AA40ZRD2</accession>
<organism evidence="1 2">
    <name type="scientific">Caecibacteroides pullorum</name>
    <dbReference type="NCBI Taxonomy" id="2725562"/>
    <lineage>
        <taxon>Bacteria</taxon>
        <taxon>Pseudomonadati</taxon>
        <taxon>Bacteroidota</taxon>
        <taxon>Bacteroidia</taxon>
        <taxon>Bacteroidales</taxon>
        <taxon>Bacteroidaceae</taxon>
        <taxon>Caecibacteroides</taxon>
    </lineage>
</organism>
<comment type="caution">
    <text evidence="1">The sequence shown here is derived from an EMBL/GenBank/DDBJ whole genome shotgun (WGS) entry which is preliminary data.</text>
</comment>
<keyword evidence="2" id="KW-1185">Reference proteome</keyword>
<dbReference type="EMBL" id="JACJMO010000002">
    <property type="protein sequence ID" value="MBM6856507.1"/>
    <property type="molecule type" value="Genomic_DNA"/>
</dbReference>
<proteinExistence type="predicted"/>
<dbReference type="RefSeq" id="WP_204970995.1">
    <property type="nucleotide sequence ID" value="NZ_JAAZTS010000002.1"/>
</dbReference>
<evidence type="ECO:0000313" key="2">
    <source>
        <dbReference type="Proteomes" id="UP000698924"/>
    </source>
</evidence>